<dbReference type="AlphaFoldDB" id="A0A4Z2F218"/>
<keyword evidence="3" id="KW-1185">Reference proteome</keyword>
<name>A0A4Z2F218_9TELE</name>
<proteinExistence type="predicted"/>
<dbReference type="EMBL" id="SRLO01001850">
    <property type="protein sequence ID" value="TNN35003.1"/>
    <property type="molecule type" value="Genomic_DNA"/>
</dbReference>
<evidence type="ECO:0000256" key="1">
    <source>
        <dbReference type="SAM" id="MobiDB-lite"/>
    </source>
</evidence>
<comment type="caution">
    <text evidence="2">The sequence shown here is derived from an EMBL/GenBank/DDBJ whole genome shotgun (WGS) entry which is preliminary data.</text>
</comment>
<organism evidence="2 3">
    <name type="scientific">Liparis tanakae</name>
    <name type="common">Tanaka's snailfish</name>
    <dbReference type="NCBI Taxonomy" id="230148"/>
    <lineage>
        <taxon>Eukaryota</taxon>
        <taxon>Metazoa</taxon>
        <taxon>Chordata</taxon>
        <taxon>Craniata</taxon>
        <taxon>Vertebrata</taxon>
        <taxon>Euteleostomi</taxon>
        <taxon>Actinopterygii</taxon>
        <taxon>Neopterygii</taxon>
        <taxon>Teleostei</taxon>
        <taxon>Neoteleostei</taxon>
        <taxon>Acanthomorphata</taxon>
        <taxon>Eupercaria</taxon>
        <taxon>Perciformes</taxon>
        <taxon>Cottioidei</taxon>
        <taxon>Cottales</taxon>
        <taxon>Liparidae</taxon>
        <taxon>Liparis</taxon>
    </lineage>
</organism>
<feature type="region of interest" description="Disordered" evidence="1">
    <location>
        <begin position="1"/>
        <end position="26"/>
    </location>
</feature>
<protein>
    <submittedName>
        <fullName evidence="2">Uncharacterized protein</fullName>
    </submittedName>
</protein>
<gene>
    <name evidence="2" type="ORF">EYF80_054826</name>
</gene>
<evidence type="ECO:0000313" key="3">
    <source>
        <dbReference type="Proteomes" id="UP000314294"/>
    </source>
</evidence>
<accession>A0A4Z2F218</accession>
<evidence type="ECO:0000313" key="2">
    <source>
        <dbReference type="EMBL" id="TNN35003.1"/>
    </source>
</evidence>
<sequence length="77" mass="8479">MTAGLPPLRGGRRSNPVGPDSDVSPLQTQRRCSMLFVRVEVKGGVRIRDWRRLSVCPNSRDDASVGAGAYEQVVIKR</sequence>
<reference evidence="2 3" key="1">
    <citation type="submission" date="2019-03" db="EMBL/GenBank/DDBJ databases">
        <title>First draft genome of Liparis tanakae, snailfish: a comprehensive survey of snailfish specific genes.</title>
        <authorList>
            <person name="Kim W."/>
            <person name="Song I."/>
            <person name="Jeong J.-H."/>
            <person name="Kim D."/>
            <person name="Kim S."/>
            <person name="Ryu S."/>
            <person name="Song J.Y."/>
            <person name="Lee S.K."/>
        </authorList>
    </citation>
    <scope>NUCLEOTIDE SEQUENCE [LARGE SCALE GENOMIC DNA]</scope>
    <source>
        <tissue evidence="2">Muscle</tissue>
    </source>
</reference>
<dbReference type="Proteomes" id="UP000314294">
    <property type="component" value="Unassembled WGS sequence"/>
</dbReference>